<accession>A0A0E9WRA7</accession>
<protein>
    <submittedName>
        <fullName evidence="1">Uncharacterized protein</fullName>
    </submittedName>
</protein>
<dbReference type="AlphaFoldDB" id="A0A0E9WRA7"/>
<dbReference type="EMBL" id="GBXM01015680">
    <property type="protein sequence ID" value="JAH92897.1"/>
    <property type="molecule type" value="Transcribed_RNA"/>
</dbReference>
<reference evidence="1" key="2">
    <citation type="journal article" date="2015" name="Fish Shellfish Immunol.">
        <title>Early steps in the European eel (Anguilla anguilla)-Vibrio vulnificus interaction in the gills: Role of the RtxA13 toxin.</title>
        <authorList>
            <person name="Callol A."/>
            <person name="Pajuelo D."/>
            <person name="Ebbesson L."/>
            <person name="Teles M."/>
            <person name="MacKenzie S."/>
            <person name="Amaro C."/>
        </authorList>
    </citation>
    <scope>NUCLEOTIDE SEQUENCE</scope>
</reference>
<evidence type="ECO:0000313" key="1">
    <source>
        <dbReference type="EMBL" id="JAH92897.1"/>
    </source>
</evidence>
<organism evidence="1">
    <name type="scientific">Anguilla anguilla</name>
    <name type="common">European freshwater eel</name>
    <name type="synonym">Muraena anguilla</name>
    <dbReference type="NCBI Taxonomy" id="7936"/>
    <lineage>
        <taxon>Eukaryota</taxon>
        <taxon>Metazoa</taxon>
        <taxon>Chordata</taxon>
        <taxon>Craniata</taxon>
        <taxon>Vertebrata</taxon>
        <taxon>Euteleostomi</taxon>
        <taxon>Actinopterygii</taxon>
        <taxon>Neopterygii</taxon>
        <taxon>Teleostei</taxon>
        <taxon>Anguilliformes</taxon>
        <taxon>Anguillidae</taxon>
        <taxon>Anguilla</taxon>
    </lineage>
</organism>
<name>A0A0E9WRA7_ANGAN</name>
<proteinExistence type="predicted"/>
<sequence length="75" mass="8687">MPSVIFLPRFNRALIASPYFLKDMYTYQYLQTLFRFTTLIRGIQPETLSGHMSCSPVVSCFNHFSVIFSKNGIML</sequence>
<reference evidence="1" key="1">
    <citation type="submission" date="2014-11" db="EMBL/GenBank/DDBJ databases">
        <authorList>
            <person name="Amaro Gonzalez C."/>
        </authorList>
    </citation>
    <scope>NUCLEOTIDE SEQUENCE</scope>
</reference>